<gene>
    <name evidence="2" type="ORF">E4K66_14725</name>
</gene>
<dbReference type="CDD" id="cd04301">
    <property type="entry name" value="NAT_SF"/>
    <property type="match status" value="1"/>
</dbReference>
<dbReference type="AlphaFoldDB" id="A0A4Y9L4Z8"/>
<comment type="caution">
    <text evidence="2">The sequence shown here is derived from an EMBL/GenBank/DDBJ whole genome shotgun (WGS) entry which is preliminary data.</text>
</comment>
<reference evidence="2 3" key="1">
    <citation type="submission" date="2019-03" db="EMBL/GenBank/DDBJ databases">
        <title>Bradyrhizobium strains diversity isolated from Chamaecrista fasciculata.</title>
        <authorList>
            <person name="Urquiaga M.C.O."/>
            <person name="Hungria M."/>
            <person name="Delamuta J.R.M."/>
        </authorList>
    </citation>
    <scope>NUCLEOTIDE SEQUENCE [LARGE SCALE GENOMIC DNA]</scope>
    <source>
        <strain evidence="2 3">CNPSo 3424</strain>
    </source>
</reference>
<dbReference type="Pfam" id="PF00583">
    <property type="entry name" value="Acetyltransf_1"/>
    <property type="match status" value="1"/>
</dbReference>
<dbReference type="EMBL" id="SPQU01000006">
    <property type="protein sequence ID" value="TFV38638.1"/>
    <property type="molecule type" value="Genomic_DNA"/>
</dbReference>
<protein>
    <submittedName>
        <fullName evidence="2">GNAT family N-acetyltransferase</fullName>
    </submittedName>
</protein>
<sequence>MRHTPAMSVITLRQITAATVRAICALETGEEQKRFVAPNALSIAQAYFEPRAIFRAVYADEVPVGFVMWKPSDETEVAYLWRFMIDHKHQKKGYAKQAITQLIDLLRDSGYRQIQTSVVIGDGGPLNFYRSIGFDETDAMLANGERVLTRSL</sequence>
<dbReference type="GO" id="GO:0016747">
    <property type="term" value="F:acyltransferase activity, transferring groups other than amino-acyl groups"/>
    <property type="evidence" value="ECO:0007669"/>
    <property type="project" value="InterPro"/>
</dbReference>
<evidence type="ECO:0000313" key="3">
    <source>
        <dbReference type="Proteomes" id="UP000298225"/>
    </source>
</evidence>
<accession>A0A4Y9L4Z8</accession>
<proteinExistence type="predicted"/>
<dbReference type="OrthoDB" id="9127144at2"/>
<evidence type="ECO:0000259" key="1">
    <source>
        <dbReference type="PROSITE" id="PS51186"/>
    </source>
</evidence>
<dbReference type="SUPFAM" id="SSF55729">
    <property type="entry name" value="Acyl-CoA N-acyltransferases (Nat)"/>
    <property type="match status" value="1"/>
</dbReference>
<dbReference type="InterPro" id="IPR016181">
    <property type="entry name" value="Acyl_CoA_acyltransferase"/>
</dbReference>
<feature type="domain" description="N-acetyltransferase" evidence="1">
    <location>
        <begin position="10"/>
        <end position="152"/>
    </location>
</feature>
<keyword evidence="2" id="KW-0808">Transferase</keyword>
<evidence type="ECO:0000313" key="2">
    <source>
        <dbReference type="EMBL" id="TFV38638.1"/>
    </source>
</evidence>
<organism evidence="2 3">
    <name type="scientific">Bradyrhizobium frederickii</name>
    <dbReference type="NCBI Taxonomy" id="2560054"/>
    <lineage>
        <taxon>Bacteria</taxon>
        <taxon>Pseudomonadati</taxon>
        <taxon>Pseudomonadota</taxon>
        <taxon>Alphaproteobacteria</taxon>
        <taxon>Hyphomicrobiales</taxon>
        <taxon>Nitrobacteraceae</taxon>
        <taxon>Bradyrhizobium</taxon>
    </lineage>
</organism>
<dbReference type="PROSITE" id="PS51186">
    <property type="entry name" value="GNAT"/>
    <property type="match status" value="1"/>
</dbReference>
<dbReference type="Proteomes" id="UP000298225">
    <property type="component" value="Unassembled WGS sequence"/>
</dbReference>
<dbReference type="Gene3D" id="3.40.630.30">
    <property type="match status" value="1"/>
</dbReference>
<keyword evidence="3" id="KW-1185">Reference proteome</keyword>
<dbReference type="InterPro" id="IPR000182">
    <property type="entry name" value="GNAT_dom"/>
</dbReference>
<name>A0A4Y9L4Z8_9BRAD</name>